<proteinExistence type="predicted"/>
<evidence type="ECO:0000313" key="2">
    <source>
        <dbReference type="EnsemblMetazoa" id="ACUA012534-PA"/>
    </source>
</evidence>
<feature type="transmembrane region" description="Helical" evidence="1">
    <location>
        <begin position="37"/>
        <end position="57"/>
    </location>
</feature>
<evidence type="ECO:0000256" key="1">
    <source>
        <dbReference type="SAM" id="Phobius"/>
    </source>
</evidence>
<dbReference type="Proteomes" id="UP000075883">
    <property type="component" value="Unassembled WGS sequence"/>
</dbReference>
<dbReference type="EnsemblMetazoa" id="ACUA012534-RA">
    <property type="protein sequence ID" value="ACUA012534-PA"/>
    <property type="gene ID" value="ACUA012534"/>
</dbReference>
<feature type="transmembrane region" description="Helical" evidence="1">
    <location>
        <begin position="69"/>
        <end position="85"/>
    </location>
</feature>
<organism evidence="2 3">
    <name type="scientific">Anopheles culicifacies</name>
    <dbReference type="NCBI Taxonomy" id="139723"/>
    <lineage>
        <taxon>Eukaryota</taxon>
        <taxon>Metazoa</taxon>
        <taxon>Ecdysozoa</taxon>
        <taxon>Arthropoda</taxon>
        <taxon>Hexapoda</taxon>
        <taxon>Insecta</taxon>
        <taxon>Pterygota</taxon>
        <taxon>Neoptera</taxon>
        <taxon>Endopterygota</taxon>
        <taxon>Diptera</taxon>
        <taxon>Nematocera</taxon>
        <taxon>Culicoidea</taxon>
        <taxon>Culicidae</taxon>
        <taxon>Anophelinae</taxon>
        <taxon>Anopheles</taxon>
        <taxon>culicifacies species complex</taxon>
    </lineage>
</organism>
<sequence>MLWKILCALIATTNLLTMAHTVYIIMQYMDKQPMLELFISPCLANMVLAVILMIGITTEQISLIRLFKIFLYAQLVFALLMVVYVHQFFEISKMSNIIKVCFSVMFVVCGIEIIIVSATIDSLRKKLNPAEGLVLYMPVA</sequence>
<keyword evidence="1" id="KW-0472">Membrane</keyword>
<keyword evidence="3" id="KW-1185">Reference proteome</keyword>
<dbReference type="EMBL" id="AXCM01011080">
    <property type="status" value="NOT_ANNOTATED_CDS"/>
    <property type="molecule type" value="Genomic_DNA"/>
</dbReference>
<dbReference type="AlphaFoldDB" id="A0A182M957"/>
<accession>A0A182M957</accession>
<reference evidence="2" key="2">
    <citation type="submission" date="2020-05" db="UniProtKB">
        <authorList>
            <consortium name="EnsemblMetazoa"/>
        </authorList>
    </citation>
    <scope>IDENTIFICATION</scope>
    <source>
        <strain evidence="2">A-37</strain>
    </source>
</reference>
<feature type="transmembrane region" description="Helical" evidence="1">
    <location>
        <begin position="97"/>
        <end position="120"/>
    </location>
</feature>
<keyword evidence="1" id="KW-0812">Transmembrane</keyword>
<reference evidence="3" key="1">
    <citation type="submission" date="2013-09" db="EMBL/GenBank/DDBJ databases">
        <title>The Genome Sequence of Anopheles culicifacies species A.</title>
        <authorList>
            <consortium name="The Broad Institute Genomics Platform"/>
            <person name="Neafsey D.E."/>
            <person name="Besansky N."/>
            <person name="Howell P."/>
            <person name="Walton C."/>
            <person name="Young S.K."/>
            <person name="Zeng Q."/>
            <person name="Gargeya S."/>
            <person name="Fitzgerald M."/>
            <person name="Haas B."/>
            <person name="Abouelleil A."/>
            <person name="Allen A.W."/>
            <person name="Alvarado L."/>
            <person name="Arachchi H.M."/>
            <person name="Berlin A.M."/>
            <person name="Chapman S.B."/>
            <person name="Gainer-Dewar J."/>
            <person name="Goldberg J."/>
            <person name="Griggs A."/>
            <person name="Gujja S."/>
            <person name="Hansen M."/>
            <person name="Howarth C."/>
            <person name="Imamovic A."/>
            <person name="Ireland A."/>
            <person name="Larimer J."/>
            <person name="McCowan C."/>
            <person name="Murphy C."/>
            <person name="Pearson M."/>
            <person name="Poon T.W."/>
            <person name="Priest M."/>
            <person name="Roberts A."/>
            <person name="Saif S."/>
            <person name="Shea T."/>
            <person name="Sisk P."/>
            <person name="Sykes S."/>
            <person name="Wortman J."/>
            <person name="Nusbaum C."/>
            <person name="Birren B."/>
        </authorList>
    </citation>
    <scope>NUCLEOTIDE SEQUENCE [LARGE SCALE GENOMIC DNA]</scope>
    <source>
        <strain evidence="3">A-37</strain>
    </source>
</reference>
<name>A0A182M957_9DIPT</name>
<evidence type="ECO:0000313" key="3">
    <source>
        <dbReference type="Proteomes" id="UP000075883"/>
    </source>
</evidence>
<dbReference type="VEuPathDB" id="VectorBase:ACUA012534"/>
<keyword evidence="1" id="KW-1133">Transmembrane helix</keyword>
<protein>
    <submittedName>
        <fullName evidence="2">Uncharacterized protein</fullName>
    </submittedName>
</protein>